<comment type="caution">
    <text evidence="3">The sequence shown here is derived from an EMBL/GenBank/DDBJ whole genome shotgun (WGS) entry which is preliminary data.</text>
</comment>
<name>A0A4R5VWB7_9BURK</name>
<protein>
    <recommendedName>
        <fullName evidence="2">Terminase large subunit gp17-like C-terminal domain-containing protein</fullName>
    </recommendedName>
</protein>
<keyword evidence="4" id="KW-1185">Reference proteome</keyword>
<feature type="domain" description="Terminase large subunit gp17-like C-terminal" evidence="2">
    <location>
        <begin position="296"/>
        <end position="453"/>
    </location>
</feature>
<sequence>MLRMYCCSKHYQKKTRTLLKRHIHLMTTPKKIKHQKIKLLPFQESFVNDISSPHIALVGGLGTGKTKAAVFKTLKLLQENRGCNGIGCEPTGPQLDIFTEEMNKTCAEYGIKYSYRGAGAGHPAFYEFDFGYGKQLLRLVSAKNYKASLVGYNAAFGFIDEADTIENKEEGKAIWYALNDRLRDPKASVIQSFVTSTPEGYHTIYDIFVATAAPDGTVLTSRENHRVIQVSTFENIYLKPAYVEGQLARYTPQQAQAKIYGKFVNSFGQRVYDCFDRTKNTTTDTLENYPRNILHVGMDFNIGQMSATVSIINDKQQVMTLDEITGEQTTDTMIAAIKRKYPNRMILIYPDTNGKNRSANSNADETSINKLKNAFGPQSCFYKGNNPSIFKERVPAVNAMFKNAKSEHRSFVNLNKCPVLVKGLEQQGYVNGKPDKSNGLDHCLDAFGYFMHYRFPIIGQQGFIAV</sequence>
<dbReference type="Gene3D" id="3.30.420.280">
    <property type="match status" value="1"/>
</dbReference>
<proteinExistence type="predicted"/>
<dbReference type="EMBL" id="SMYL01000009">
    <property type="protein sequence ID" value="TDK63544.1"/>
    <property type="molecule type" value="Genomic_DNA"/>
</dbReference>
<dbReference type="Pfam" id="PF03237">
    <property type="entry name" value="Terminase_6N"/>
    <property type="match status" value="1"/>
</dbReference>
<dbReference type="OrthoDB" id="6032310at2"/>
<evidence type="ECO:0000313" key="3">
    <source>
        <dbReference type="EMBL" id="TDK63544.1"/>
    </source>
</evidence>
<dbReference type="Gene3D" id="3.40.50.300">
    <property type="entry name" value="P-loop containing nucleotide triphosphate hydrolases"/>
    <property type="match status" value="1"/>
</dbReference>
<dbReference type="Pfam" id="PF17289">
    <property type="entry name" value="Terminase_6C"/>
    <property type="match status" value="1"/>
</dbReference>
<dbReference type="InterPro" id="IPR035421">
    <property type="entry name" value="Terminase_6C"/>
</dbReference>
<evidence type="ECO:0000313" key="4">
    <source>
        <dbReference type="Proteomes" id="UP000294829"/>
    </source>
</evidence>
<gene>
    <name evidence="3" type="ORF">E2I14_15195</name>
</gene>
<keyword evidence="1" id="KW-1188">Viral release from host cell</keyword>
<dbReference type="Proteomes" id="UP000294829">
    <property type="component" value="Unassembled WGS sequence"/>
</dbReference>
<evidence type="ECO:0000256" key="1">
    <source>
        <dbReference type="ARBA" id="ARBA00022612"/>
    </source>
</evidence>
<accession>A0A4R5VWB7</accession>
<dbReference type="InterPro" id="IPR027417">
    <property type="entry name" value="P-loop_NTPase"/>
</dbReference>
<dbReference type="SUPFAM" id="SSF52540">
    <property type="entry name" value="P-loop containing nucleoside triphosphate hydrolases"/>
    <property type="match status" value="1"/>
</dbReference>
<dbReference type="AlphaFoldDB" id="A0A4R5VWB7"/>
<reference evidence="3 4" key="1">
    <citation type="submission" date="2019-03" db="EMBL/GenBank/DDBJ databases">
        <title>Sapientia aquatica gen. nov., sp. nov., isolated from a crater lake.</title>
        <authorList>
            <person name="Felfoldi T."/>
            <person name="Szabo A."/>
            <person name="Toth E."/>
            <person name="Schumann P."/>
            <person name="Keki Z."/>
            <person name="Marialigeti K."/>
            <person name="Mathe I."/>
        </authorList>
    </citation>
    <scope>NUCLEOTIDE SEQUENCE [LARGE SCALE GENOMIC DNA]</scope>
    <source>
        <strain evidence="3 4">SA-152</strain>
    </source>
</reference>
<organism evidence="3 4">
    <name type="scientific">Sapientia aquatica</name>
    <dbReference type="NCBI Taxonomy" id="1549640"/>
    <lineage>
        <taxon>Bacteria</taxon>
        <taxon>Pseudomonadati</taxon>
        <taxon>Pseudomonadota</taxon>
        <taxon>Betaproteobacteria</taxon>
        <taxon>Burkholderiales</taxon>
        <taxon>Oxalobacteraceae</taxon>
        <taxon>Sapientia</taxon>
    </lineage>
</organism>
<evidence type="ECO:0000259" key="2">
    <source>
        <dbReference type="Pfam" id="PF17289"/>
    </source>
</evidence>